<dbReference type="EMBL" id="JASJQH010006897">
    <property type="protein sequence ID" value="KAK9728465.1"/>
    <property type="molecule type" value="Genomic_DNA"/>
</dbReference>
<reference evidence="2 3" key="1">
    <citation type="submission" date="2023-04" db="EMBL/GenBank/DDBJ databases">
        <title>Genome of Basidiobolus ranarum AG-B5.</title>
        <authorList>
            <person name="Stajich J.E."/>
            <person name="Carter-House D."/>
            <person name="Gryganskyi A."/>
        </authorList>
    </citation>
    <scope>NUCLEOTIDE SEQUENCE [LARGE SCALE GENOMIC DNA]</scope>
    <source>
        <strain evidence="2 3">AG-B5</strain>
    </source>
</reference>
<feature type="compositionally biased region" description="Polar residues" evidence="1">
    <location>
        <begin position="30"/>
        <end position="54"/>
    </location>
</feature>
<gene>
    <name evidence="2" type="ORF">K7432_001068</name>
</gene>
<sequence>MSSSNKFTQSISRSFRKLLTKKFPKFTTKNQQETSPNDECSDSGVSLTNSDTSTWERVSLGTPELENVRVTHILRNTEDTPSHHTWSNQTSSWLKRPVLNTNKSELKEFQIDASVFDKLCSDFNELTPVENPPSSNDKHCESCFITPKSPKKRCPCEYERAQNTYLEDSKPKKSIFITGSLLKRNQMNQVHTSKKFRNQNRASGLIGPLFGRKKFLTTKGGSNQIYTEKTSSRENVSEFESRLQKVESFERMIVDPEYRNETIRLELTPNILS</sequence>
<keyword evidence="3" id="KW-1185">Reference proteome</keyword>
<evidence type="ECO:0000256" key="1">
    <source>
        <dbReference type="SAM" id="MobiDB-lite"/>
    </source>
</evidence>
<evidence type="ECO:0000313" key="2">
    <source>
        <dbReference type="EMBL" id="KAK9728465.1"/>
    </source>
</evidence>
<accession>A0ABR2WA79</accession>
<name>A0ABR2WA79_9FUNG</name>
<proteinExistence type="predicted"/>
<feature type="region of interest" description="Disordered" evidence="1">
    <location>
        <begin position="26"/>
        <end position="54"/>
    </location>
</feature>
<dbReference type="Proteomes" id="UP001479436">
    <property type="component" value="Unassembled WGS sequence"/>
</dbReference>
<comment type="caution">
    <text evidence="2">The sequence shown here is derived from an EMBL/GenBank/DDBJ whole genome shotgun (WGS) entry which is preliminary data.</text>
</comment>
<organism evidence="2 3">
    <name type="scientific">Basidiobolus ranarum</name>
    <dbReference type="NCBI Taxonomy" id="34480"/>
    <lineage>
        <taxon>Eukaryota</taxon>
        <taxon>Fungi</taxon>
        <taxon>Fungi incertae sedis</taxon>
        <taxon>Zoopagomycota</taxon>
        <taxon>Entomophthoromycotina</taxon>
        <taxon>Basidiobolomycetes</taxon>
        <taxon>Basidiobolales</taxon>
        <taxon>Basidiobolaceae</taxon>
        <taxon>Basidiobolus</taxon>
    </lineage>
</organism>
<protein>
    <submittedName>
        <fullName evidence="2">Uncharacterized protein</fullName>
    </submittedName>
</protein>
<evidence type="ECO:0000313" key="3">
    <source>
        <dbReference type="Proteomes" id="UP001479436"/>
    </source>
</evidence>